<evidence type="ECO:0000313" key="4">
    <source>
        <dbReference type="Proteomes" id="UP000011668"/>
    </source>
</evidence>
<name>L8WVP5_THACA</name>
<feature type="domain" description="NIF system FeS cluster assembly NifU N-terminal" evidence="2">
    <location>
        <begin position="37"/>
        <end position="133"/>
    </location>
</feature>
<organism evidence="3 4">
    <name type="scientific">Thanatephorus cucumeris (strain AG1-IA)</name>
    <name type="common">Rice sheath blight fungus</name>
    <name type="synonym">Rhizoctonia solani</name>
    <dbReference type="NCBI Taxonomy" id="983506"/>
    <lineage>
        <taxon>Eukaryota</taxon>
        <taxon>Fungi</taxon>
        <taxon>Dikarya</taxon>
        <taxon>Basidiomycota</taxon>
        <taxon>Agaricomycotina</taxon>
        <taxon>Agaricomycetes</taxon>
        <taxon>Cantharellales</taxon>
        <taxon>Ceratobasidiaceae</taxon>
        <taxon>Rhizoctonia</taxon>
        <taxon>Rhizoctonia solani AG-1</taxon>
    </lineage>
</organism>
<dbReference type="GO" id="GO:0051536">
    <property type="term" value="F:iron-sulfur cluster binding"/>
    <property type="evidence" value="ECO:0007669"/>
    <property type="project" value="InterPro"/>
</dbReference>
<dbReference type="FunFam" id="3.90.1010.10:FF:000013">
    <property type="entry name" value="Iron-sulfur cluster assembly enzyme ISCU, mitochondrial"/>
    <property type="match status" value="1"/>
</dbReference>
<reference evidence="3 4" key="1">
    <citation type="journal article" date="2013" name="Nat. Commun.">
        <title>The evolution and pathogenic mechanisms of the rice sheath blight pathogen.</title>
        <authorList>
            <person name="Zheng A."/>
            <person name="Lin R."/>
            <person name="Xu L."/>
            <person name="Qin P."/>
            <person name="Tang C."/>
            <person name="Ai P."/>
            <person name="Zhang D."/>
            <person name="Liu Y."/>
            <person name="Sun Z."/>
            <person name="Feng H."/>
            <person name="Wang Y."/>
            <person name="Chen Y."/>
            <person name="Liang X."/>
            <person name="Fu R."/>
            <person name="Li Q."/>
            <person name="Zhang J."/>
            <person name="Yu X."/>
            <person name="Xie Z."/>
            <person name="Ding L."/>
            <person name="Guan P."/>
            <person name="Tang J."/>
            <person name="Liang Y."/>
            <person name="Wang S."/>
            <person name="Deng Q."/>
            <person name="Li S."/>
            <person name="Zhu J."/>
            <person name="Wang L."/>
            <person name="Liu H."/>
            <person name="Li P."/>
        </authorList>
    </citation>
    <scope>NUCLEOTIDE SEQUENCE [LARGE SCALE GENOMIC DNA]</scope>
    <source>
        <strain evidence="4">AG-1 IA</strain>
    </source>
</reference>
<dbReference type="InterPro" id="IPR002871">
    <property type="entry name" value="NIF_FeS_clus_asmbl_NifU_N"/>
</dbReference>
<evidence type="ECO:0000313" key="3">
    <source>
        <dbReference type="EMBL" id="ELU40877.1"/>
    </source>
</evidence>
<proteinExistence type="predicted"/>
<dbReference type="EMBL" id="AFRT01001296">
    <property type="protein sequence ID" value="ELU40877.1"/>
    <property type="molecule type" value="Genomic_DNA"/>
</dbReference>
<dbReference type="AlphaFoldDB" id="L8WVP5"/>
<keyword evidence="4" id="KW-1185">Reference proteome</keyword>
<dbReference type="CDD" id="cd06664">
    <property type="entry name" value="IscU_like"/>
    <property type="match status" value="1"/>
</dbReference>
<dbReference type="PANTHER" id="PTHR10093">
    <property type="entry name" value="IRON-SULFUR CLUSTER ASSEMBLY ENZYME NIFU HOMOLOG"/>
    <property type="match status" value="1"/>
</dbReference>
<gene>
    <name evidence="3" type="ORF">AG1IA_05096</name>
</gene>
<evidence type="ECO:0000256" key="1">
    <source>
        <dbReference type="SAM" id="MobiDB-lite"/>
    </source>
</evidence>
<sequence length="904" mass="100577">MFSVARTAIRQRTIAAPVVPAVKIWIGGMGVDVGAEQVGSMPKNDADVGTGLVGAPARMDRCGDVMKLQIRVDENGIISDVKFKTFGCGSAIASSSYMTERVKGLSLEEAGKIKNTEIAKELSLPPVKLHCSSESLGPLVGYGAYVFSWPVLAEDAIRSAIRDYRSKRSKMANPQKPGFIDVSQSAATGETVATAHPGQARATEVGDCPFSRFVYQETLVNTHTSRVQRSYIRPISSEVKTTKHQSPVNSKFRAWCTSLCDLSHPTTTTTTTASHIPLALPDKSDHLSKHKRSSSTFFFLVCIIATRTLPGGLTRPLHTPLDSSRLADVTLPAISAPPPPLAYGHTHTHTRWLTLNYRILEKGWTEMSLLWLARVMMRKIISSIGERGDWVVLMVCVSVPNYSPVLFRLNSRIGTPIPHRRPDGGLRIFSPAPVLPPIPYGALRGMDVFDRLDRHHIIQIFRGPTGGLPLFAHLPPFARTRAPEPDPEPYDVRMTHASVRPRLGFTFDFEQPEEEEQEEVGKSFVPLKPRARTPVKFKQTIEIPDSPPLRATADLEGKGKGKEVETEEFSAATAAAGDVRHKEIIEIYSDDDDEDKDGGEMVSVPSSSQHPPGPTTKITSLLICAGCRRPLRTGGDRLWALRCGHMIDSRCYSAFSRPLSARLDPPVGVPLLDGGYPHKRRKTGKGKGKPAVEVHEWKCPVKDCAKVHKSERTEDGEWVPTKDHGAIKFSLRHVHHAHPETGRILWNDVDPISHISGYETEYTHTIETRHLTVQKPASFERWSEWRTKRRRVPSTLYSPLHTPDWKSYETIGPATDKRETLLALAKMTNNAYFKDSALVGWYDLGGNWTNVRPCSHLFSKYRLRPVHIRIPGPRLSLLGQPNRRALDQGHVRDRIRRERDGRAG</sequence>
<dbReference type="Pfam" id="PF01592">
    <property type="entry name" value="NifU_N"/>
    <property type="match status" value="1"/>
</dbReference>
<comment type="caution">
    <text evidence="3">The sequence shown here is derived from an EMBL/GenBank/DDBJ whole genome shotgun (WGS) entry which is preliminary data.</text>
</comment>
<feature type="region of interest" description="Disordered" evidence="1">
    <location>
        <begin position="591"/>
        <end position="615"/>
    </location>
</feature>
<dbReference type="GO" id="GO:0005506">
    <property type="term" value="F:iron ion binding"/>
    <property type="evidence" value="ECO:0007669"/>
    <property type="project" value="InterPro"/>
</dbReference>
<accession>L8WVP5</accession>
<dbReference type="STRING" id="983506.L8WVP5"/>
<dbReference type="HOGENOM" id="CLU_320833_0_0_1"/>
<dbReference type="Proteomes" id="UP000011668">
    <property type="component" value="Unassembled WGS sequence"/>
</dbReference>
<protein>
    <recommendedName>
        <fullName evidence="2">NIF system FeS cluster assembly NifU N-terminal domain-containing protein</fullName>
    </recommendedName>
</protein>
<dbReference type="SUPFAM" id="SSF82649">
    <property type="entry name" value="SufE/NifU"/>
    <property type="match status" value="1"/>
</dbReference>
<evidence type="ECO:0000259" key="2">
    <source>
        <dbReference type="Pfam" id="PF01592"/>
    </source>
</evidence>
<dbReference type="GO" id="GO:0016226">
    <property type="term" value="P:iron-sulfur cluster assembly"/>
    <property type="evidence" value="ECO:0007669"/>
    <property type="project" value="InterPro"/>
</dbReference>
<dbReference type="Gene3D" id="3.90.1010.10">
    <property type="match status" value="1"/>
</dbReference>
<dbReference type="OrthoDB" id="1925777at2759"/>